<organism evidence="5 6">
    <name type="scientific">Marinomonas spartinae</name>
    <dbReference type="NCBI Taxonomy" id="1792290"/>
    <lineage>
        <taxon>Bacteria</taxon>
        <taxon>Pseudomonadati</taxon>
        <taxon>Pseudomonadota</taxon>
        <taxon>Gammaproteobacteria</taxon>
        <taxon>Oceanospirillales</taxon>
        <taxon>Oceanospirillaceae</taxon>
        <taxon>Marinomonas</taxon>
    </lineage>
</organism>
<dbReference type="EMBL" id="FLOB01000003">
    <property type="protein sequence ID" value="SBS30539.1"/>
    <property type="molecule type" value="Genomic_DNA"/>
</dbReference>
<sequence>MNSIHKEFSIANIRSKQPWFVFCSAGEYSVKVSSVPFISHFYSFEAQASVDVINAIPDGCIDILFDCDSSKPTAIVCGTTLEAQSVDFINQHRYFGVRMSPASIPSFLDISASELVNQRPNFNETTHKISDLFEKIVSETSFTNQVNIFSDFLIKFGIRNHSSLTQQVIAHIFHSKGNVQIQNLESLTGYTSRTIQRQFINDTGITPKAFCRIVRCQFALYNINLNTEIKQSDIAYNLGFNDQSHFSREFKSLLNTTPNSYINHLKNNTYLEKIRFH</sequence>
<dbReference type="InterPro" id="IPR050204">
    <property type="entry name" value="AraC_XylS_family_regulators"/>
</dbReference>
<keyword evidence="6" id="KW-1185">Reference proteome</keyword>
<dbReference type="AlphaFoldDB" id="A0A1A8TDV2"/>
<dbReference type="RefSeq" id="WP_067015338.1">
    <property type="nucleotide sequence ID" value="NZ_FLOB01000003.1"/>
</dbReference>
<name>A0A1A8TDV2_9GAMM</name>
<dbReference type="SUPFAM" id="SSF46689">
    <property type="entry name" value="Homeodomain-like"/>
    <property type="match status" value="1"/>
</dbReference>
<evidence type="ECO:0000256" key="3">
    <source>
        <dbReference type="ARBA" id="ARBA00023163"/>
    </source>
</evidence>
<keyword evidence="3" id="KW-0804">Transcription</keyword>
<dbReference type="PANTHER" id="PTHR46796:SF13">
    <property type="entry name" value="HTH-TYPE TRANSCRIPTIONAL ACTIVATOR RHAS"/>
    <property type="match status" value="1"/>
</dbReference>
<keyword evidence="2" id="KW-0238">DNA-binding</keyword>
<dbReference type="Pfam" id="PF12833">
    <property type="entry name" value="HTH_18"/>
    <property type="match status" value="1"/>
</dbReference>
<dbReference type="Pfam" id="PF20240">
    <property type="entry name" value="DUF6597"/>
    <property type="match status" value="1"/>
</dbReference>
<dbReference type="InterPro" id="IPR046532">
    <property type="entry name" value="DUF6597"/>
</dbReference>
<dbReference type="InterPro" id="IPR009057">
    <property type="entry name" value="Homeodomain-like_sf"/>
</dbReference>
<dbReference type="SMART" id="SM00342">
    <property type="entry name" value="HTH_ARAC"/>
    <property type="match status" value="1"/>
</dbReference>
<accession>A0A1A8TDV2</accession>
<dbReference type="GO" id="GO:0003700">
    <property type="term" value="F:DNA-binding transcription factor activity"/>
    <property type="evidence" value="ECO:0007669"/>
    <property type="project" value="InterPro"/>
</dbReference>
<reference evidence="5 6" key="1">
    <citation type="submission" date="2016-06" db="EMBL/GenBank/DDBJ databases">
        <authorList>
            <person name="Kjaerup R.B."/>
            <person name="Dalgaard T.S."/>
            <person name="Juul-Madsen H.R."/>
        </authorList>
    </citation>
    <scope>NUCLEOTIDE SEQUENCE [LARGE SCALE GENOMIC DNA]</scope>
    <source>
        <strain evidence="5 6">CECT 8886</strain>
    </source>
</reference>
<evidence type="ECO:0000256" key="2">
    <source>
        <dbReference type="ARBA" id="ARBA00023125"/>
    </source>
</evidence>
<feature type="domain" description="HTH araC/xylS-type" evidence="4">
    <location>
        <begin position="162"/>
        <end position="264"/>
    </location>
</feature>
<evidence type="ECO:0000313" key="5">
    <source>
        <dbReference type="EMBL" id="SBS30539.1"/>
    </source>
</evidence>
<dbReference type="OrthoDB" id="9809338at2"/>
<keyword evidence="1" id="KW-0805">Transcription regulation</keyword>
<dbReference type="GO" id="GO:0043565">
    <property type="term" value="F:sequence-specific DNA binding"/>
    <property type="evidence" value="ECO:0007669"/>
    <property type="project" value="InterPro"/>
</dbReference>
<dbReference type="STRING" id="1792290.MSP8886_01847"/>
<protein>
    <submittedName>
        <fullName evidence="5">Transcriptional activator NphR</fullName>
    </submittedName>
</protein>
<dbReference type="PANTHER" id="PTHR46796">
    <property type="entry name" value="HTH-TYPE TRANSCRIPTIONAL ACTIVATOR RHAS-RELATED"/>
    <property type="match status" value="1"/>
</dbReference>
<dbReference type="InterPro" id="IPR018060">
    <property type="entry name" value="HTH_AraC"/>
</dbReference>
<evidence type="ECO:0000259" key="4">
    <source>
        <dbReference type="PROSITE" id="PS01124"/>
    </source>
</evidence>
<dbReference type="PROSITE" id="PS01124">
    <property type="entry name" value="HTH_ARAC_FAMILY_2"/>
    <property type="match status" value="1"/>
</dbReference>
<evidence type="ECO:0000313" key="6">
    <source>
        <dbReference type="Proteomes" id="UP000092544"/>
    </source>
</evidence>
<gene>
    <name evidence="5" type="primary">nphR_1</name>
    <name evidence="5" type="ORF">MSP8886_01847</name>
</gene>
<dbReference type="Gene3D" id="1.10.10.60">
    <property type="entry name" value="Homeodomain-like"/>
    <property type="match status" value="1"/>
</dbReference>
<proteinExistence type="predicted"/>
<dbReference type="Proteomes" id="UP000092544">
    <property type="component" value="Unassembled WGS sequence"/>
</dbReference>
<evidence type="ECO:0000256" key="1">
    <source>
        <dbReference type="ARBA" id="ARBA00023015"/>
    </source>
</evidence>